<comment type="caution">
    <text evidence="1">The sequence shown here is derived from an EMBL/GenBank/DDBJ whole genome shotgun (WGS) entry which is preliminary data.</text>
</comment>
<keyword evidence="2" id="KW-1185">Reference proteome</keyword>
<gene>
    <name evidence="1" type="ORF">CDAR_1911</name>
</gene>
<evidence type="ECO:0000313" key="1">
    <source>
        <dbReference type="EMBL" id="GIY17439.1"/>
    </source>
</evidence>
<dbReference type="AlphaFoldDB" id="A0AAV4R9Z9"/>
<evidence type="ECO:0008006" key="3">
    <source>
        <dbReference type="Google" id="ProtNLM"/>
    </source>
</evidence>
<dbReference type="EMBL" id="BPLQ01005803">
    <property type="protein sequence ID" value="GIY17439.1"/>
    <property type="molecule type" value="Genomic_DNA"/>
</dbReference>
<reference evidence="1 2" key="1">
    <citation type="submission" date="2021-06" db="EMBL/GenBank/DDBJ databases">
        <title>Caerostris darwini draft genome.</title>
        <authorList>
            <person name="Kono N."/>
            <person name="Arakawa K."/>
        </authorList>
    </citation>
    <scope>NUCLEOTIDE SEQUENCE [LARGE SCALE GENOMIC DNA]</scope>
</reference>
<proteinExistence type="predicted"/>
<accession>A0AAV4R9Z9</accession>
<name>A0AAV4R9Z9_9ARAC</name>
<organism evidence="1 2">
    <name type="scientific">Caerostris darwini</name>
    <dbReference type="NCBI Taxonomy" id="1538125"/>
    <lineage>
        <taxon>Eukaryota</taxon>
        <taxon>Metazoa</taxon>
        <taxon>Ecdysozoa</taxon>
        <taxon>Arthropoda</taxon>
        <taxon>Chelicerata</taxon>
        <taxon>Arachnida</taxon>
        <taxon>Araneae</taxon>
        <taxon>Araneomorphae</taxon>
        <taxon>Entelegynae</taxon>
        <taxon>Araneoidea</taxon>
        <taxon>Araneidae</taxon>
        <taxon>Caerostris</taxon>
    </lineage>
</organism>
<dbReference type="Proteomes" id="UP001054837">
    <property type="component" value="Unassembled WGS sequence"/>
</dbReference>
<sequence>MFHLRSATLRITLHLLSNAGGYNNHDVFHEVTAEKDQDEIIYPNVILYRGCLGDDFELLNDNTQQNQSRLVEIPLDIELMDWIARALNYNSIKYLTTSKDK</sequence>
<evidence type="ECO:0000313" key="2">
    <source>
        <dbReference type="Proteomes" id="UP001054837"/>
    </source>
</evidence>
<protein>
    <recommendedName>
        <fullName evidence="3">Transposase</fullName>
    </recommendedName>
</protein>